<name>A0A4Q8BD61_9ACTN</name>
<evidence type="ECO:0000313" key="1">
    <source>
        <dbReference type="EMBL" id="RZU75019.1"/>
    </source>
</evidence>
<proteinExistence type="predicted"/>
<dbReference type="EMBL" id="SHLD01000001">
    <property type="protein sequence ID" value="RZU75019.1"/>
    <property type="molecule type" value="Genomic_DNA"/>
</dbReference>
<dbReference type="OrthoDB" id="3871343at2"/>
<dbReference type="Proteomes" id="UP000294114">
    <property type="component" value="Unassembled WGS sequence"/>
</dbReference>
<sequence>MRYVSVERTRGGMALDPEAYLRQLPSFADSLPEGARSFATDPGHYDFLCQRCVKDLKPERLTSGETGGSRWIELHLRHNCWKHEEDLTIRYSGVQSLTIEPADQGLNVAQLQDVMLDEVLPHERGCRHEIICLSGTLVVTSFDLTATWLHADCPERDTNVS</sequence>
<accession>A0A4Q8BD61</accession>
<protein>
    <recommendedName>
        <fullName evidence="3">Immunity protein 50 of polymorphic toxin system</fullName>
    </recommendedName>
</protein>
<organism evidence="1 2">
    <name type="scientific">Micromonospora kangleipakensis</name>
    <dbReference type="NCBI Taxonomy" id="1077942"/>
    <lineage>
        <taxon>Bacteria</taxon>
        <taxon>Bacillati</taxon>
        <taxon>Actinomycetota</taxon>
        <taxon>Actinomycetes</taxon>
        <taxon>Micromonosporales</taxon>
        <taxon>Micromonosporaceae</taxon>
        <taxon>Micromonospora</taxon>
    </lineage>
</organism>
<evidence type="ECO:0000313" key="2">
    <source>
        <dbReference type="Proteomes" id="UP000294114"/>
    </source>
</evidence>
<comment type="caution">
    <text evidence="1">The sequence shown here is derived from an EMBL/GenBank/DDBJ whole genome shotgun (WGS) entry which is preliminary data.</text>
</comment>
<reference evidence="1 2" key="1">
    <citation type="submission" date="2019-02" db="EMBL/GenBank/DDBJ databases">
        <title>Sequencing the genomes of 1000 actinobacteria strains.</title>
        <authorList>
            <person name="Klenk H.-P."/>
        </authorList>
    </citation>
    <scope>NUCLEOTIDE SEQUENCE [LARGE SCALE GENOMIC DNA]</scope>
    <source>
        <strain evidence="1 2">DSM 45612</strain>
    </source>
</reference>
<gene>
    <name evidence="1" type="ORF">EV384_3533</name>
</gene>
<evidence type="ECO:0008006" key="3">
    <source>
        <dbReference type="Google" id="ProtNLM"/>
    </source>
</evidence>
<dbReference type="AlphaFoldDB" id="A0A4Q8BD61"/>
<keyword evidence="2" id="KW-1185">Reference proteome</keyword>